<accession>A0A8T0SLM0</accession>
<sequence length="142" mass="15692">MRAGTRAGFSLCSANPRAILLPRNPPPRAIEILPKSKDIQPYLQAAAAAMRQEEKQAAAAAGSCSRGRRCGSRKLLRRSPGKGPRHGRRGNRRGCRRGRPGGSCSDARAGEFRPRRPCAGSYSDFLHQRKPLLRRCRHLLQQ</sequence>
<dbReference type="EMBL" id="CM029045">
    <property type="protein sequence ID" value="KAG2599450.1"/>
    <property type="molecule type" value="Genomic_DNA"/>
</dbReference>
<dbReference type="Proteomes" id="UP000823388">
    <property type="component" value="Chromosome 5K"/>
</dbReference>
<name>A0A8T0SLM0_PANVG</name>
<comment type="caution">
    <text evidence="2">The sequence shown here is derived from an EMBL/GenBank/DDBJ whole genome shotgun (WGS) entry which is preliminary data.</text>
</comment>
<protein>
    <submittedName>
        <fullName evidence="2">Uncharacterized protein</fullName>
    </submittedName>
</protein>
<feature type="region of interest" description="Disordered" evidence="1">
    <location>
        <begin position="56"/>
        <end position="111"/>
    </location>
</feature>
<keyword evidence="3" id="KW-1185">Reference proteome</keyword>
<evidence type="ECO:0000313" key="2">
    <source>
        <dbReference type="EMBL" id="KAG2599450.1"/>
    </source>
</evidence>
<reference evidence="2" key="1">
    <citation type="submission" date="2020-05" db="EMBL/GenBank/DDBJ databases">
        <title>WGS assembly of Panicum virgatum.</title>
        <authorList>
            <person name="Lovell J.T."/>
            <person name="Jenkins J."/>
            <person name="Shu S."/>
            <person name="Juenger T.E."/>
            <person name="Schmutz J."/>
        </authorList>
    </citation>
    <scope>NUCLEOTIDE SEQUENCE</scope>
    <source>
        <strain evidence="2">AP13</strain>
    </source>
</reference>
<evidence type="ECO:0000256" key="1">
    <source>
        <dbReference type="SAM" id="MobiDB-lite"/>
    </source>
</evidence>
<evidence type="ECO:0000313" key="3">
    <source>
        <dbReference type="Proteomes" id="UP000823388"/>
    </source>
</evidence>
<dbReference type="AlphaFoldDB" id="A0A8T0SLM0"/>
<proteinExistence type="predicted"/>
<gene>
    <name evidence="2" type="ORF">PVAP13_5KG443414</name>
</gene>
<organism evidence="2 3">
    <name type="scientific">Panicum virgatum</name>
    <name type="common">Blackwell switchgrass</name>
    <dbReference type="NCBI Taxonomy" id="38727"/>
    <lineage>
        <taxon>Eukaryota</taxon>
        <taxon>Viridiplantae</taxon>
        <taxon>Streptophyta</taxon>
        <taxon>Embryophyta</taxon>
        <taxon>Tracheophyta</taxon>
        <taxon>Spermatophyta</taxon>
        <taxon>Magnoliopsida</taxon>
        <taxon>Liliopsida</taxon>
        <taxon>Poales</taxon>
        <taxon>Poaceae</taxon>
        <taxon>PACMAD clade</taxon>
        <taxon>Panicoideae</taxon>
        <taxon>Panicodae</taxon>
        <taxon>Paniceae</taxon>
        <taxon>Panicinae</taxon>
        <taxon>Panicum</taxon>
        <taxon>Panicum sect. Hiantes</taxon>
    </lineage>
</organism>
<feature type="compositionally biased region" description="Basic residues" evidence="1">
    <location>
        <begin position="66"/>
        <end position="99"/>
    </location>
</feature>